<sequence length="174" mass="18125">MLDTMTMTKIVGAFCGALLVYLLGGWVGESLYTTGGGHGDHGEQAYLIDTGEEDGHGDSDAAEIQDFASVLTEADAGKGEKVFGKCKACHKLDGSDGTGPHLDGVVDRGIASVAGFAYSDALADKSAEAWTAENLNGFLENPKSWAPGTKMSFAGLKKITDRADLVAYLQTTGN</sequence>
<dbReference type="InterPro" id="IPR002327">
    <property type="entry name" value="Cyt_c_1A/1B"/>
</dbReference>
<evidence type="ECO:0000256" key="3">
    <source>
        <dbReference type="ARBA" id="ARBA00022723"/>
    </source>
</evidence>
<dbReference type="Pfam" id="PF00034">
    <property type="entry name" value="Cytochrom_C"/>
    <property type="match status" value="1"/>
</dbReference>
<evidence type="ECO:0000256" key="4">
    <source>
        <dbReference type="ARBA" id="ARBA00022982"/>
    </source>
</evidence>
<dbReference type="InterPro" id="IPR036909">
    <property type="entry name" value="Cyt_c-like_dom_sf"/>
</dbReference>
<name>A0ABV3L553_9RHOB</name>
<evidence type="ECO:0000256" key="2">
    <source>
        <dbReference type="ARBA" id="ARBA00022617"/>
    </source>
</evidence>
<keyword evidence="9" id="KW-1185">Reference proteome</keyword>
<dbReference type="PRINTS" id="PR00604">
    <property type="entry name" value="CYTCHRMECIAB"/>
</dbReference>
<feature type="domain" description="Cytochrome c" evidence="7">
    <location>
        <begin position="74"/>
        <end position="173"/>
    </location>
</feature>
<accession>A0ABV3L553</accession>
<protein>
    <submittedName>
        <fullName evidence="8">Cytochrome c family protein</fullName>
    </submittedName>
</protein>
<evidence type="ECO:0000313" key="9">
    <source>
        <dbReference type="Proteomes" id="UP001553161"/>
    </source>
</evidence>
<evidence type="ECO:0000256" key="6">
    <source>
        <dbReference type="PROSITE-ProRule" id="PRU00433"/>
    </source>
</evidence>
<organism evidence="8 9">
    <name type="scientific">Meridianimarinicoccus marinus</name>
    <dbReference type="NCBI Taxonomy" id="3231483"/>
    <lineage>
        <taxon>Bacteria</taxon>
        <taxon>Pseudomonadati</taxon>
        <taxon>Pseudomonadota</taxon>
        <taxon>Alphaproteobacteria</taxon>
        <taxon>Rhodobacterales</taxon>
        <taxon>Paracoccaceae</taxon>
        <taxon>Meridianimarinicoccus</taxon>
    </lineage>
</organism>
<evidence type="ECO:0000313" key="8">
    <source>
        <dbReference type="EMBL" id="MEV8466215.1"/>
    </source>
</evidence>
<dbReference type="PROSITE" id="PS51007">
    <property type="entry name" value="CYTC"/>
    <property type="match status" value="1"/>
</dbReference>
<evidence type="ECO:0000259" key="7">
    <source>
        <dbReference type="PROSITE" id="PS51007"/>
    </source>
</evidence>
<keyword evidence="4" id="KW-0249">Electron transport</keyword>
<proteinExistence type="predicted"/>
<gene>
    <name evidence="8" type="ORF">AB0T83_05365</name>
</gene>
<dbReference type="RefSeq" id="WP_366192020.1">
    <property type="nucleotide sequence ID" value="NZ_JBFBVU010000004.1"/>
</dbReference>
<reference evidence="8 9" key="1">
    <citation type="submission" date="2024-07" db="EMBL/GenBank/DDBJ databases">
        <authorList>
            <person name="Kang M."/>
        </authorList>
    </citation>
    <scope>NUCLEOTIDE SEQUENCE [LARGE SCALE GENOMIC DNA]</scope>
    <source>
        <strain evidence="8 9">DFM31</strain>
    </source>
</reference>
<dbReference type="SUPFAM" id="SSF46626">
    <property type="entry name" value="Cytochrome c"/>
    <property type="match status" value="1"/>
</dbReference>
<dbReference type="PANTHER" id="PTHR11961">
    <property type="entry name" value="CYTOCHROME C"/>
    <property type="match status" value="1"/>
</dbReference>
<keyword evidence="5 6" id="KW-0408">Iron</keyword>
<dbReference type="Proteomes" id="UP001553161">
    <property type="component" value="Unassembled WGS sequence"/>
</dbReference>
<dbReference type="EMBL" id="JBFBVU010000004">
    <property type="protein sequence ID" value="MEV8466215.1"/>
    <property type="molecule type" value="Genomic_DNA"/>
</dbReference>
<comment type="caution">
    <text evidence="8">The sequence shown here is derived from an EMBL/GenBank/DDBJ whole genome shotgun (WGS) entry which is preliminary data.</text>
</comment>
<keyword evidence="1" id="KW-0813">Transport</keyword>
<keyword evidence="3 6" id="KW-0479">Metal-binding</keyword>
<dbReference type="InterPro" id="IPR009056">
    <property type="entry name" value="Cyt_c-like_dom"/>
</dbReference>
<dbReference type="Gene3D" id="1.10.760.10">
    <property type="entry name" value="Cytochrome c-like domain"/>
    <property type="match status" value="1"/>
</dbReference>
<evidence type="ECO:0000256" key="1">
    <source>
        <dbReference type="ARBA" id="ARBA00022448"/>
    </source>
</evidence>
<evidence type="ECO:0000256" key="5">
    <source>
        <dbReference type="ARBA" id="ARBA00023004"/>
    </source>
</evidence>
<keyword evidence="2 6" id="KW-0349">Heme</keyword>